<dbReference type="EMBL" id="ACJY01000099">
    <property type="protein sequence ID" value="EFE86091.1"/>
    <property type="molecule type" value="Genomic_DNA"/>
</dbReference>
<comment type="caution">
    <text evidence="1">The sequence shown here is derived from an EMBL/GenBank/DDBJ whole genome shotgun (WGS) entry which is preliminary data.</text>
</comment>
<reference evidence="1 2" key="1">
    <citation type="submission" date="2010-02" db="EMBL/GenBank/DDBJ databases">
        <authorList>
            <person name="Weinstock G."/>
            <person name="Sodergren E."/>
            <person name="Clifton S."/>
            <person name="Fulton L."/>
            <person name="Fulton B."/>
            <person name="Courtney L."/>
            <person name="Fronick C."/>
            <person name="Harrison M."/>
            <person name="Strong C."/>
            <person name="Farmer C."/>
            <person name="Delahaunty K."/>
            <person name="Markovic C."/>
            <person name="Hall O."/>
            <person name="Minx P."/>
            <person name="Tomlinson C."/>
            <person name="Mitreva M."/>
            <person name="Nelson J."/>
            <person name="Hou S."/>
            <person name="Wollam A."/>
            <person name="Pepin K.H."/>
            <person name="Johnson M."/>
            <person name="Bhonagiri V."/>
            <person name="Zhang X."/>
            <person name="Suruliraj S."/>
            <person name="Warren W."/>
            <person name="Chinwalla A."/>
            <person name="Mardis E.R."/>
            <person name="Wilson R.K."/>
        </authorList>
    </citation>
    <scope>NUCLEOTIDE SEQUENCE [LARGE SCALE GENOMIC DNA]</scope>
    <source>
        <strain evidence="1 2">ATCC 33693</strain>
    </source>
</reference>
<proteinExistence type="predicted"/>
<evidence type="ECO:0000313" key="1">
    <source>
        <dbReference type="EMBL" id="EFE86091.1"/>
    </source>
</evidence>
<dbReference type="AlphaFoldDB" id="D4CXH1"/>
<protein>
    <submittedName>
        <fullName evidence="1">Uncharacterized protein</fullName>
    </submittedName>
</protein>
<accession>D4CXH1</accession>
<name>D4CXH1_9FUSO</name>
<sequence>MKMKKLKDNFKLNKKKLEIYKEKINKDTFFIGFYKHYTCVGIMENKKYANDFSYIKKISFMNTKKSNIKVILNEEEIREICEKFKIENYDIYNEKTPMLNMEILYIEEIRNIEIN</sequence>
<dbReference type="STRING" id="546275.FUSPEROL_02132"/>
<dbReference type="Proteomes" id="UP000003748">
    <property type="component" value="Unassembled WGS sequence"/>
</dbReference>
<organism evidence="1 2">
    <name type="scientific">Fusobacterium periodonticum ATCC 33693</name>
    <dbReference type="NCBI Taxonomy" id="546275"/>
    <lineage>
        <taxon>Bacteria</taxon>
        <taxon>Fusobacteriati</taxon>
        <taxon>Fusobacteriota</taxon>
        <taxon>Fusobacteriia</taxon>
        <taxon>Fusobacteriales</taxon>
        <taxon>Fusobacteriaceae</taxon>
        <taxon>Fusobacterium</taxon>
    </lineage>
</organism>
<dbReference type="HOGENOM" id="CLU_2105426_0_0_0"/>
<evidence type="ECO:0000313" key="2">
    <source>
        <dbReference type="Proteomes" id="UP000003748"/>
    </source>
</evidence>
<gene>
    <name evidence="1" type="ORF">FUSPEROL_02132</name>
</gene>